<evidence type="ECO:0000313" key="2">
    <source>
        <dbReference type="EMBL" id="MFD2066952.1"/>
    </source>
</evidence>
<keyword evidence="1" id="KW-0732">Signal</keyword>
<dbReference type="Gene3D" id="3.30.70.2970">
    <property type="entry name" value="Protein of unknown function (DUF541), domain 2"/>
    <property type="match status" value="1"/>
</dbReference>
<dbReference type="Gene3D" id="3.30.110.170">
    <property type="entry name" value="Protein of unknown function (DUF541), domain 1"/>
    <property type="match status" value="1"/>
</dbReference>
<name>A0ABW4WWH1_9BACT</name>
<dbReference type="PANTHER" id="PTHR34387">
    <property type="entry name" value="SLR1258 PROTEIN"/>
    <property type="match status" value="1"/>
</dbReference>
<evidence type="ECO:0000313" key="3">
    <source>
        <dbReference type="Proteomes" id="UP001597369"/>
    </source>
</evidence>
<dbReference type="PANTHER" id="PTHR34387:SF1">
    <property type="entry name" value="PERIPLASMIC IMMUNOGENIC PROTEIN"/>
    <property type="match status" value="1"/>
</dbReference>
<comment type="caution">
    <text evidence="2">The sequence shown here is derived from an EMBL/GenBank/DDBJ whole genome shotgun (WGS) entry which is preliminary data.</text>
</comment>
<feature type="chain" id="PRO_5046519316" evidence="1">
    <location>
        <begin position="22"/>
        <end position="236"/>
    </location>
</feature>
<feature type="signal peptide" evidence="1">
    <location>
        <begin position="1"/>
        <end position="21"/>
    </location>
</feature>
<dbReference type="RefSeq" id="WP_229961606.1">
    <property type="nucleotide sequence ID" value="NZ_JAJJWI010000013.1"/>
</dbReference>
<dbReference type="Proteomes" id="UP001597369">
    <property type="component" value="Unassembled WGS sequence"/>
</dbReference>
<organism evidence="2 3">
    <name type="scientific">Pontibacter silvestris</name>
    <dbReference type="NCBI Taxonomy" id="2305183"/>
    <lineage>
        <taxon>Bacteria</taxon>
        <taxon>Pseudomonadati</taxon>
        <taxon>Bacteroidota</taxon>
        <taxon>Cytophagia</taxon>
        <taxon>Cytophagales</taxon>
        <taxon>Hymenobacteraceae</taxon>
        <taxon>Pontibacter</taxon>
    </lineage>
</organism>
<dbReference type="InterPro" id="IPR052022">
    <property type="entry name" value="26kDa_periplasmic_antigen"/>
</dbReference>
<dbReference type="InterPro" id="IPR007497">
    <property type="entry name" value="SIMPL/DUF541"/>
</dbReference>
<accession>A0ABW4WWH1</accession>
<sequence length="236" mass="25933">MKKISLIALVVVLLTFMKTNAQQTTSIPLIHVNGIGEVRVQPDEVVINLGVETRHLKLEEARTQTDAQTAAILKYLKKQGVDQKDVQTSYVNVQPIYSGGEYGRTTPESYMAQKNMVVVVKQLNNFEEIMSGLYKAGANHVDGINFRVSDVEKYKVEARKKAVANAKMKAESLTSELNAKLGRVYTINESSYDNGPRPLYTETAMMKSAVRDAGSATIAGGEVVVTSNVDISFVIE</sequence>
<gene>
    <name evidence="2" type="ORF">ACFSKU_08650</name>
</gene>
<reference evidence="3" key="1">
    <citation type="journal article" date="2019" name="Int. J. Syst. Evol. Microbiol.">
        <title>The Global Catalogue of Microorganisms (GCM) 10K type strain sequencing project: providing services to taxonomists for standard genome sequencing and annotation.</title>
        <authorList>
            <consortium name="The Broad Institute Genomics Platform"/>
            <consortium name="The Broad Institute Genome Sequencing Center for Infectious Disease"/>
            <person name="Wu L."/>
            <person name="Ma J."/>
        </authorList>
    </citation>
    <scope>NUCLEOTIDE SEQUENCE [LARGE SCALE GENOMIC DNA]</scope>
    <source>
        <strain evidence="3">JCM 16545</strain>
    </source>
</reference>
<proteinExistence type="predicted"/>
<dbReference type="Pfam" id="PF04402">
    <property type="entry name" value="SIMPL"/>
    <property type="match status" value="1"/>
</dbReference>
<evidence type="ECO:0000256" key="1">
    <source>
        <dbReference type="SAM" id="SignalP"/>
    </source>
</evidence>
<protein>
    <submittedName>
        <fullName evidence="2">SIMPL domain-containing protein</fullName>
    </submittedName>
</protein>
<keyword evidence="3" id="KW-1185">Reference proteome</keyword>
<dbReference type="EMBL" id="JBHUHV010000024">
    <property type="protein sequence ID" value="MFD2066952.1"/>
    <property type="molecule type" value="Genomic_DNA"/>
</dbReference>